<dbReference type="InterPro" id="IPR039417">
    <property type="entry name" value="Peptidase_C1A_papain-like"/>
</dbReference>
<dbReference type="Pfam" id="PF00112">
    <property type="entry name" value="Peptidase_C1"/>
    <property type="match status" value="1"/>
</dbReference>
<dbReference type="InterPro" id="IPR013128">
    <property type="entry name" value="Peptidase_C1A"/>
</dbReference>
<dbReference type="GO" id="GO:0008234">
    <property type="term" value="F:cysteine-type peptidase activity"/>
    <property type="evidence" value="ECO:0007669"/>
    <property type="project" value="InterPro"/>
</dbReference>
<name>A0A6C0J153_9ZZZZ</name>
<dbReference type="InterPro" id="IPR038765">
    <property type="entry name" value="Papain-like_cys_pep_sf"/>
</dbReference>
<dbReference type="CDD" id="cd02248">
    <property type="entry name" value="Peptidase_C1A"/>
    <property type="match status" value="1"/>
</dbReference>
<evidence type="ECO:0000256" key="1">
    <source>
        <dbReference type="ARBA" id="ARBA00008455"/>
    </source>
</evidence>
<dbReference type="SMART" id="SM00645">
    <property type="entry name" value="Pept_C1"/>
    <property type="match status" value="1"/>
</dbReference>
<proteinExistence type="inferred from homology"/>
<evidence type="ECO:0000313" key="3">
    <source>
        <dbReference type="EMBL" id="QHT98589.1"/>
    </source>
</evidence>
<dbReference type="Gene3D" id="3.90.70.10">
    <property type="entry name" value="Cysteine proteinases"/>
    <property type="match status" value="1"/>
</dbReference>
<feature type="domain" description="Peptidase C1A papain C-terminal" evidence="2">
    <location>
        <begin position="1"/>
        <end position="179"/>
    </location>
</feature>
<organism evidence="3">
    <name type="scientific">viral metagenome</name>
    <dbReference type="NCBI Taxonomy" id="1070528"/>
    <lineage>
        <taxon>unclassified sequences</taxon>
        <taxon>metagenomes</taxon>
        <taxon>organismal metagenomes</taxon>
    </lineage>
</organism>
<dbReference type="PANTHER" id="PTHR12411">
    <property type="entry name" value="CYSTEINE PROTEASE FAMILY C1-RELATED"/>
    <property type="match status" value="1"/>
</dbReference>
<dbReference type="GO" id="GO:0006508">
    <property type="term" value="P:proteolysis"/>
    <property type="evidence" value="ECO:0007669"/>
    <property type="project" value="InterPro"/>
</dbReference>
<dbReference type="InterPro" id="IPR000668">
    <property type="entry name" value="Peptidase_C1A_C"/>
</dbReference>
<evidence type="ECO:0000259" key="2">
    <source>
        <dbReference type="SMART" id="SM00645"/>
    </source>
</evidence>
<dbReference type="EMBL" id="MN740294">
    <property type="protein sequence ID" value="QHT98589.1"/>
    <property type="molecule type" value="Genomic_DNA"/>
</dbReference>
<reference evidence="3" key="1">
    <citation type="journal article" date="2020" name="Nature">
        <title>Giant virus diversity and host interactions through global metagenomics.</title>
        <authorList>
            <person name="Schulz F."/>
            <person name="Roux S."/>
            <person name="Paez-Espino D."/>
            <person name="Jungbluth S."/>
            <person name="Walsh D.A."/>
            <person name="Denef V.J."/>
            <person name="McMahon K.D."/>
            <person name="Konstantinidis K.T."/>
            <person name="Eloe-Fadrosh E.A."/>
            <person name="Kyrpides N.C."/>
            <person name="Woyke T."/>
        </authorList>
    </citation>
    <scope>NUCLEOTIDE SEQUENCE</scope>
    <source>
        <strain evidence="3">GVMAG-M-3300025676-16</strain>
    </source>
</reference>
<comment type="similarity">
    <text evidence="1">Belongs to the peptidase C1 family.</text>
</comment>
<sequence length="181" mass="20150">MKLSDKSVSLSEQDMVDCVKNIKSPDGKSDGCSGGEMYSVYQYLLSNQQGSDDTERQYPYMAKDGDCHYKKSLISDIVLTDYVSLPSKNEYALEKAVSHVGPISDGVDANTDWQLYKSGIYDPDKSSDGCSADMNRQNHGVDVVGFGTENGLDYWIIRNSWNTNLGEKGYMRLIKGKMHAE</sequence>
<dbReference type="SUPFAM" id="SSF54001">
    <property type="entry name" value="Cysteine proteinases"/>
    <property type="match status" value="1"/>
</dbReference>
<dbReference type="AlphaFoldDB" id="A0A6C0J153"/>
<protein>
    <recommendedName>
        <fullName evidence="2">Peptidase C1A papain C-terminal domain-containing protein</fullName>
    </recommendedName>
</protein>
<accession>A0A6C0J153</accession>